<dbReference type="GO" id="GO:0022857">
    <property type="term" value="F:transmembrane transporter activity"/>
    <property type="evidence" value="ECO:0007669"/>
    <property type="project" value="InterPro"/>
</dbReference>
<feature type="transmembrane region" description="Helical" evidence="8">
    <location>
        <begin position="143"/>
        <end position="162"/>
    </location>
</feature>
<reference evidence="9" key="1">
    <citation type="submission" date="2021-12" db="EMBL/GenBank/DDBJ databases">
        <authorList>
            <person name="King R."/>
        </authorList>
    </citation>
    <scope>NUCLEOTIDE SEQUENCE</scope>
</reference>
<dbReference type="InterPro" id="IPR050549">
    <property type="entry name" value="MFS_Trehalose_Transporter"/>
</dbReference>
<dbReference type="EMBL" id="OV121138">
    <property type="protein sequence ID" value="CAH0559985.1"/>
    <property type="molecule type" value="Genomic_DNA"/>
</dbReference>
<dbReference type="PROSITE" id="PS00217">
    <property type="entry name" value="SUGAR_TRANSPORT_2"/>
    <property type="match status" value="1"/>
</dbReference>
<keyword evidence="3 8" id="KW-0812">Transmembrane</keyword>
<dbReference type="GO" id="GO:0005886">
    <property type="term" value="C:plasma membrane"/>
    <property type="evidence" value="ECO:0007669"/>
    <property type="project" value="UniProtKB-SubCell"/>
</dbReference>
<feature type="transmembrane region" description="Helical" evidence="8">
    <location>
        <begin position="319"/>
        <end position="340"/>
    </location>
</feature>
<keyword evidence="2" id="KW-1003">Cell membrane</keyword>
<accession>A0A9P0BDS8</accession>
<dbReference type="PANTHER" id="PTHR48021">
    <property type="match status" value="1"/>
</dbReference>
<dbReference type="InterPro" id="IPR005829">
    <property type="entry name" value="Sugar_transporter_CS"/>
</dbReference>
<evidence type="ECO:0000256" key="6">
    <source>
        <dbReference type="ARBA" id="ARBA00023180"/>
    </source>
</evidence>
<comment type="similarity">
    <text evidence="7">Belongs to the major facilitator superfamily. Sugar transporter (TC 2.A.1.1) family. Trehalose transporter subfamily.</text>
</comment>
<dbReference type="Proteomes" id="UP001154078">
    <property type="component" value="Chromosome 7"/>
</dbReference>
<keyword evidence="6" id="KW-0325">Glycoprotein</keyword>
<feature type="transmembrane region" description="Helical" evidence="8">
    <location>
        <begin position="168"/>
        <end position="189"/>
    </location>
</feature>
<evidence type="ECO:0000256" key="4">
    <source>
        <dbReference type="ARBA" id="ARBA00022989"/>
    </source>
</evidence>
<dbReference type="AlphaFoldDB" id="A0A9P0BDS8"/>
<evidence type="ECO:0000256" key="5">
    <source>
        <dbReference type="ARBA" id="ARBA00023136"/>
    </source>
</evidence>
<dbReference type="Gene3D" id="1.20.1250.20">
    <property type="entry name" value="MFS general substrate transporter like domains"/>
    <property type="match status" value="1"/>
</dbReference>
<evidence type="ECO:0000313" key="10">
    <source>
        <dbReference type="Proteomes" id="UP001154078"/>
    </source>
</evidence>
<feature type="transmembrane region" description="Helical" evidence="8">
    <location>
        <begin position="419"/>
        <end position="438"/>
    </location>
</feature>
<dbReference type="InterPro" id="IPR005828">
    <property type="entry name" value="MFS_sugar_transport-like"/>
</dbReference>
<feature type="transmembrane region" description="Helical" evidence="8">
    <location>
        <begin position="85"/>
        <end position="104"/>
    </location>
</feature>
<feature type="transmembrane region" description="Helical" evidence="8">
    <location>
        <begin position="60"/>
        <end position="78"/>
    </location>
</feature>
<evidence type="ECO:0000256" key="3">
    <source>
        <dbReference type="ARBA" id="ARBA00022692"/>
    </source>
</evidence>
<protein>
    <recommendedName>
        <fullName evidence="11">Facilitated trehalose transporter Tret1-like</fullName>
    </recommendedName>
</protein>
<feature type="transmembrane region" description="Helical" evidence="8">
    <location>
        <begin position="352"/>
        <end position="378"/>
    </location>
</feature>
<dbReference type="InterPro" id="IPR036259">
    <property type="entry name" value="MFS_trans_sf"/>
</dbReference>
<sequence>MQFGIFYNKGNLFQYLATLAGAFSIISSGINLGWTSPYLPKLQSNASHIPTTSDEGSWCAVAPLLGAPPGAILAAILADKIGRKITTLLCSPVVFLCCIGIAFADSIWVITTYRFIIGACEGALYTALPMYVGEISDPSIRGLLTSTIAMAGIIGTLFINIIGSCTDIFTSSLISALIPLMHFSAFVMMPESPYYYIKKHNYKEAKRSLEILRGTSNVSGEMDSLCKAVTRQEQTKKAGILDLFTESSNRKAVCIFVIICCTNKFSGKNPCMFYTESIFDKAGSSIDPSVSVIIYSSVELIAVALSTIFIVDRFGKRKLLITSACGCGVSVFFLALHFYLNEIFPRFAETFYWLPITALVCYNILFSIGLAFGPVTVLSELFPTTVKAKALCLADTFSVLMGTVCSKFFQISIDEFGSMYVPFFCFSVCCFIGLIFIIKFVPETKGKTLEEIQQYLIGDNNARSNFNQIEMH</sequence>
<evidence type="ECO:0008006" key="11">
    <source>
        <dbReference type="Google" id="ProtNLM"/>
    </source>
</evidence>
<keyword evidence="10" id="KW-1185">Reference proteome</keyword>
<feature type="transmembrane region" description="Helical" evidence="8">
    <location>
        <begin position="390"/>
        <end position="413"/>
    </location>
</feature>
<evidence type="ECO:0000256" key="7">
    <source>
        <dbReference type="ARBA" id="ARBA00024348"/>
    </source>
</evidence>
<comment type="subcellular location">
    <subcellularLocation>
        <location evidence="1">Cell membrane</location>
        <topology evidence="1">Multi-pass membrane protein</topology>
    </subcellularLocation>
</comment>
<dbReference type="Pfam" id="PF00083">
    <property type="entry name" value="Sugar_tr"/>
    <property type="match status" value="1"/>
</dbReference>
<proteinExistence type="inferred from homology"/>
<name>A0A9P0BDS8_BRAAE</name>
<evidence type="ECO:0000256" key="1">
    <source>
        <dbReference type="ARBA" id="ARBA00004651"/>
    </source>
</evidence>
<keyword evidence="5 8" id="KW-0472">Membrane</keyword>
<keyword evidence="4 8" id="KW-1133">Transmembrane helix</keyword>
<dbReference type="PROSITE" id="PS00216">
    <property type="entry name" value="SUGAR_TRANSPORT_1"/>
    <property type="match status" value="1"/>
</dbReference>
<dbReference type="PANTHER" id="PTHR48021:SF46">
    <property type="entry name" value="MAJOR FACILITATOR SUPERFAMILY (MFS) PROFILE DOMAIN-CONTAINING PROTEIN"/>
    <property type="match status" value="1"/>
</dbReference>
<evidence type="ECO:0000256" key="8">
    <source>
        <dbReference type="SAM" id="Phobius"/>
    </source>
</evidence>
<gene>
    <name evidence="9" type="ORF">MELIAE_LOCUS9841</name>
</gene>
<dbReference type="FunFam" id="1.20.1250.20:FF:000055">
    <property type="entry name" value="Facilitated trehalose transporter Tret1-2 homolog"/>
    <property type="match status" value="1"/>
</dbReference>
<dbReference type="SUPFAM" id="SSF103473">
    <property type="entry name" value="MFS general substrate transporter"/>
    <property type="match status" value="1"/>
</dbReference>
<organism evidence="9 10">
    <name type="scientific">Brassicogethes aeneus</name>
    <name type="common">Rape pollen beetle</name>
    <name type="synonym">Meligethes aeneus</name>
    <dbReference type="NCBI Taxonomy" id="1431903"/>
    <lineage>
        <taxon>Eukaryota</taxon>
        <taxon>Metazoa</taxon>
        <taxon>Ecdysozoa</taxon>
        <taxon>Arthropoda</taxon>
        <taxon>Hexapoda</taxon>
        <taxon>Insecta</taxon>
        <taxon>Pterygota</taxon>
        <taxon>Neoptera</taxon>
        <taxon>Endopterygota</taxon>
        <taxon>Coleoptera</taxon>
        <taxon>Polyphaga</taxon>
        <taxon>Cucujiformia</taxon>
        <taxon>Nitidulidae</taxon>
        <taxon>Meligethinae</taxon>
        <taxon>Brassicogethes</taxon>
    </lineage>
</organism>
<feature type="transmembrane region" description="Helical" evidence="8">
    <location>
        <begin position="12"/>
        <end position="34"/>
    </location>
</feature>
<evidence type="ECO:0000313" key="9">
    <source>
        <dbReference type="EMBL" id="CAH0559985.1"/>
    </source>
</evidence>
<dbReference type="OrthoDB" id="6133115at2759"/>
<evidence type="ECO:0000256" key="2">
    <source>
        <dbReference type="ARBA" id="ARBA00022475"/>
    </source>
</evidence>